<protein>
    <recommendedName>
        <fullName evidence="3">Chitin-binding type-2 domain-containing protein</fullName>
    </recommendedName>
</protein>
<dbReference type="EnsemblMetazoa" id="AMAM023972-RA">
    <property type="protein sequence ID" value="AMAM023972-PA"/>
    <property type="gene ID" value="AMAM023972"/>
</dbReference>
<name>A0A182TC99_9DIPT</name>
<sequence>MQCCTEELQPVDVCGLLLEELPEPSTLPLPIVCDQPRCGTELERSFIWPAADRKLLYLCEPDAPVAGGTAITFSARMYTCADGKAFHAWRQDCVPANECRLNVCPFYNGTGTGVVTTTTTTATTSTTAAMAGPILTPPNFG</sequence>
<keyword evidence="2" id="KW-1185">Reference proteome</keyword>
<organism evidence="1 2">
    <name type="scientific">Anopheles maculatus</name>
    <dbReference type="NCBI Taxonomy" id="74869"/>
    <lineage>
        <taxon>Eukaryota</taxon>
        <taxon>Metazoa</taxon>
        <taxon>Ecdysozoa</taxon>
        <taxon>Arthropoda</taxon>
        <taxon>Hexapoda</taxon>
        <taxon>Insecta</taxon>
        <taxon>Pterygota</taxon>
        <taxon>Neoptera</taxon>
        <taxon>Endopterygota</taxon>
        <taxon>Diptera</taxon>
        <taxon>Nematocera</taxon>
        <taxon>Culicoidea</taxon>
        <taxon>Culicidae</taxon>
        <taxon>Anophelinae</taxon>
        <taxon>Anopheles</taxon>
        <taxon>Anopheles maculatus group</taxon>
    </lineage>
</organism>
<dbReference type="Proteomes" id="UP000075901">
    <property type="component" value="Unassembled WGS sequence"/>
</dbReference>
<reference evidence="2" key="1">
    <citation type="submission" date="2013-09" db="EMBL/GenBank/DDBJ databases">
        <title>The Genome Sequence of Anopheles maculatus species B.</title>
        <authorList>
            <consortium name="The Broad Institute Genomics Platform"/>
            <person name="Neafsey D.E."/>
            <person name="Besansky N."/>
            <person name="Howell P."/>
            <person name="Walton C."/>
            <person name="Young S.K."/>
            <person name="Zeng Q."/>
            <person name="Gargeya S."/>
            <person name="Fitzgerald M."/>
            <person name="Haas B."/>
            <person name="Abouelleil A."/>
            <person name="Allen A.W."/>
            <person name="Alvarado L."/>
            <person name="Arachchi H.M."/>
            <person name="Berlin A.M."/>
            <person name="Chapman S.B."/>
            <person name="Gainer-Dewar J."/>
            <person name="Goldberg J."/>
            <person name="Griggs A."/>
            <person name="Gujja S."/>
            <person name="Hansen M."/>
            <person name="Howarth C."/>
            <person name="Imamovic A."/>
            <person name="Ireland A."/>
            <person name="Larimer J."/>
            <person name="McCowan C."/>
            <person name="Murphy C."/>
            <person name="Pearson M."/>
            <person name="Poon T.W."/>
            <person name="Priest M."/>
            <person name="Roberts A."/>
            <person name="Saif S."/>
            <person name="Shea T."/>
            <person name="Sisk P."/>
            <person name="Sykes S."/>
            <person name="Wortman J."/>
            <person name="Nusbaum C."/>
            <person name="Birren B."/>
        </authorList>
    </citation>
    <scope>NUCLEOTIDE SEQUENCE [LARGE SCALE GENOMIC DNA]</scope>
    <source>
        <strain evidence="2">maculatus3</strain>
    </source>
</reference>
<evidence type="ECO:0000313" key="1">
    <source>
        <dbReference type="EnsemblMetazoa" id="AMAM023972-PA"/>
    </source>
</evidence>
<dbReference type="AlphaFoldDB" id="A0A182TC99"/>
<proteinExistence type="predicted"/>
<evidence type="ECO:0000313" key="2">
    <source>
        <dbReference type="Proteomes" id="UP000075901"/>
    </source>
</evidence>
<dbReference type="VEuPathDB" id="VectorBase:AMAM023972"/>
<reference evidence="1" key="2">
    <citation type="submission" date="2020-05" db="UniProtKB">
        <authorList>
            <consortium name="EnsemblMetazoa"/>
        </authorList>
    </citation>
    <scope>IDENTIFICATION</scope>
    <source>
        <strain evidence="1">maculatus3</strain>
    </source>
</reference>
<evidence type="ECO:0008006" key="3">
    <source>
        <dbReference type="Google" id="ProtNLM"/>
    </source>
</evidence>
<accession>A0A182TC99</accession>